<evidence type="ECO:0000256" key="3">
    <source>
        <dbReference type="ARBA" id="ARBA00023319"/>
    </source>
</evidence>
<evidence type="ECO:0000313" key="8">
    <source>
        <dbReference type="Proteomes" id="UP001497482"/>
    </source>
</evidence>
<dbReference type="Proteomes" id="UP001497482">
    <property type="component" value="Chromosome 20"/>
</dbReference>
<gene>
    <name evidence="7" type="ORF">KC01_LOCUS23956</name>
</gene>
<feature type="compositionally biased region" description="Polar residues" evidence="4">
    <location>
        <begin position="538"/>
        <end position="552"/>
    </location>
</feature>
<feature type="region of interest" description="Disordered" evidence="4">
    <location>
        <begin position="538"/>
        <end position="569"/>
    </location>
</feature>
<dbReference type="InterPro" id="IPR013783">
    <property type="entry name" value="Ig-like_fold"/>
</dbReference>
<protein>
    <recommendedName>
        <fullName evidence="6">Ig-like domain-containing protein</fullName>
    </recommendedName>
</protein>
<dbReference type="InterPro" id="IPR007110">
    <property type="entry name" value="Ig-like_dom"/>
</dbReference>
<keyword evidence="3" id="KW-0393">Immunoglobulin domain</keyword>
<reference evidence="7 8" key="1">
    <citation type="submission" date="2024-04" db="EMBL/GenBank/DDBJ databases">
        <authorList>
            <person name="Waldvogel A.-M."/>
            <person name="Schoenle A."/>
        </authorList>
    </citation>
    <scope>NUCLEOTIDE SEQUENCE [LARGE SCALE GENOMIC DNA]</scope>
</reference>
<evidence type="ECO:0000256" key="2">
    <source>
        <dbReference type="ARBA" id="ARBA00023180"/>
    </source>
</evidence>
<feature type="compositionally biased region" description="Basic and acidic residues" evidence="4">
    <location>
        <begin position="554"/>
        <end position="569"/>
    </location>
</feature>
<dbReference type="Gene3D" id="2.60.40.10">
    <property type="entry name" value="Immunoglobulins"/>
    <property type="match status" value="2"/>
</dbReference>
<dbReference type="PANTHER" id="PTHR11890:SF19">
    <property type="entry name" value="SINGLE IG IL-1-RELATED RECEPTOR"/>
    <property type="match status" value="1"/>
</dbReference>
<evidence type="ECO:0000256" key="1">
    <source>
        <dbReference type="ARBA" id="ARBA00023157"/>
    </source>
</evidence>
<dbReference type="InterPro" id="IPR036179">
    <property type="entry name" value="Ig-like_dom_sf"/>
</dbReference>
<dbReference type="EMBL" id="OZ035842">
    <property type="protein sequence ID" value="CAL1595088.1"/>
    <property type="molecule type" value="Genomic_DNA"/>
</dbReference>
<feature type="domain" description="Ig-like" evidence="6">
    <location>
        <begin position="112"/>
        <end position="212"/>
    </location>
</feature>
<dbReference type="AlphaFoldDB" id="A0AAV2L281"/>
<keyword evidence="1" id="KW-1015">Disulfide bond</keyword>
<organism evidence="7 8">
    <name type="scientific">Knipowitschia caucasica</name>
    <name type="common">Caucasian dwarf goby</name>
    <name type="synonym">Pomatoschistus caucasicus</name>
    <dbReference type="NCBI Taxonomy" id="637954"/>
    <lineage>
        <taxon>Eukaryota</taxon>
        <taxon>Metazoa</taxon>
        <taxon>Chordata</taxon>
        <taxon>Craniata</taxon>
        <taxon>Vertebrata</taxon>
        <taxon>Euteleostomi</taxon>
        <taxon>Actinopterygii</taxon>
        <taxon>Neopterygii</taxon>
        <taxon>Teleostei</taxon>
        <taxon>Neoteleostei</taxon>
        <taxon>Acanthomorphata</taxon>
        <taxon>Gobiaria</taxon>
        <taxon>Gobiiformes</taxon>
        <taxon>Gobioidei</taxon>
        <taxon>Gobiidae</taxon>
        <taxon>Gobiinae</taxon>
        <taxon>Knipowitschia</taxon>
    </lineage>
</organism>
<dbReference type="PANTHER" id="PTHR11890">
    <property type="entry name" value="INTERLEUKIN-1 RECEPTOR FAMILY MEMBER"/>
    <property type="match status" value="1"/>
</dbReference>
<evidence type="ECO:0000256" key="4">
    <source>
        <dbReference type="SAM" id="MobiDB-lite"/>
    </source>
</evidence>
<proteinExistence type="predicted"/>
<evidence type="ECO:0000259" key="6">
    <source>
        <dbReference type="PROSITE" id="PS50835"/>
    </source>
</evidence>
<keyword evidence="2" id="KW-0325">Glycoprotein</keyword>
<accession>A0AAV2L281</accession>
<evidence type="ECO:0000256" key="5">
    <source>
        <dbReference type="SAM" id="SignalP"/>
    </source>
</evidence>
<dbReference type="PROSITE" id="PS50835">
    <property type="entry name" value="IG_LIKE"/>
    <property type="match status" value="1"/>
</dbReference>
<name>A0AAV2L281_KNICA</name>
<dbReference type="InterPro" id="IPR015621">
    <property type="entry name" value="IL-1_rcpt_fam"/>
</dbReference>
<dbReference type="SUPFAM" id="SSF48726">
    <property type="entry name" value="Immunoglobulin"/>
    <property type="match status" value="2"/>
</dbReference>
<evidence type="ECO:0000313" key="7">
    <source>
        <dbReference type="EMBL" id="CAL1595088.1"/>
    </source>
</evidence>
<keyword evidence="8" id="KW-1185">Reference proteome</keyword>
<feature type="chain" id="PRO_5043987995" description="Ig-like domain-containing protein" evidence="5">
    <location>
        <begin position="24"/>
        <end position="569"/>
    </location>
</feature>
<sequence length="569" mass="62310">MALSAAFLLLCVGLSGTSSQALAQSCVDPAHVTEQVRFSGDQFPPFRLECPLNTSVRPTWFKDCVQLDSPNTEFLTLNVEDQGNYSCVKADNNSVSFTLRLTVKERNCSKEPEFVPDGGQMTLHRNFGGKVKMNCTALLFWHPKDHHCDTAMHWSRNGQNISHHPLLRISTWAVGEGRLMVSSQLETTLENQDDFGLYTCTVRNASMEFLVQLQLYHIIHFTSSNNAGRREAMKQSVTMPNTSVTTYGLPTDLQLGNGSSMSDEMARSRRVQQQVQMRLAEKSTLPRQNGSAAHYAMSDYGGSSTKYQTYQPNFTSKSSYMYSGGARTMGPRISQRTGFSSQSAGADLAQLQQMSIGGGGGGGGGGGYYREEMKMTPRPHNDLESASMHSMRLVNPWDDSDAASIVSGDGVFNRPYTQSQGTMNGYSTQMRSVTPMRRSLSGTLSRVGGMAGVEAEMINHQMSFKGPAHRTISRINNRNRTSMSSMSGTIQRPMSVGGGSVYSAGGDRVDRGGFIVSSATTGSSGGRMFQGSLPRTMSMKSIHSGGQRSGHLQWTERDGNEHRQPQTRE</sequence>
<feature type="signal peptide" evidence="5">
    <location>
        <begin position="1"/>
        <end position="23"/>
    </location>
</feature>
<keyword evidence="5" id="KW-0732">Signal</keyword>